<dbReference type="EMBL" id="PGCJ01000134">
    <property type="protein sequence ID" value="PLW44740.1"/>
    <property type="molecule type" value="Genomic_DNA"/>
</dbReference>
<dbReference type="EMBL" id="PGCI01000115">
    <property type="protein sequence ID" value="PLW39455.1"/>
    <property type="molecule type" value="Genomic_DNA"/>
</dbReference>
<dbReference type="AlphaFoldDB" id="A0A2N5RV88"/>
<gene>
    <name evidence="3" type="ORF">PCANC_10627</name>
    <name evidence="2" type="ORF">PCASD_08035</name>
    <name evidence="1" type="ORF">PCASD_26169</name>
</gene>
<accession>A0A2N5RV88</accession>
<dbReference type="Proteomes" id="UP000235388">
    <property type="component" value="Unassembled WGS sequence"/>
</dbReference>
<dbReference type="EMBL" id="PGCI01001441">
    <property type="protein sequence ID" value="PLW04901.1"/>
    <property type="molecule type" value="Genomic_DNA"/>
</dbReference>
<proteinExistence type="predicted"/>
<evidence type="ECO:0000313" key="4">
    <source>
        <dbReference type="Proteomes" id="UP000235388"/>
    </source>
</evidence>
<evidence type="ECO:0000313" key="1">
    <source>
        <dbReference type="EMBL" id="PLW04901.1"/>
    </source>
</evidence>
<organism evidence="1 5">
    <name type="scientific">Puccinia coronata f. sp. avenae</name>
    <dbReference type="NCBI Taxonomy" id="200324"/>
    <lineage>
        <taxon>Eukaryota</taxon>
        <taxon>Fungi</taxon>
        <taxon>Dikarya</taxon>
        <taxon>Basidiomycota</taxon>
        <taxon>Pucciniomycotina</taxon>
        <taxon>Pucciniomycetes</taxon>
        <taxon>Pucciniales</taxon>
        <taxon>Pucciniaceae</taxon>
        <taxon>Puccinia</taxon>
    </lineage>
</organism>
<dbReference type="Proteomes" id="UP000235392">
    <property type="component" value="Unassembled WGS sequence"/>
</dbReference>
<protein>
    <submittedName>
        <fullName evidence="1">Uncharacterized protein</fullName>
    </submittedName>
</protein>
<evidence type="ECO:0000313" key="3">
    <source>
        <dbReference type="EMBL" id="PLW44740.1"/>
    </source>
</evidence>
<comment type="caution">
    <text evidence="1">The sequence shown here is derived from an EMBL/GenBank/DDBJ whole genome shotgun (WGS) entry which is preliminary data.</text>
</comment>
<reference evidence="4 5" key="1">
    <citation type="submission" date="2017-11" db="EMBL/GenBank/DDBJ databases">
        <title>De novo assembly and phasing of dikaryotic genomes from two isolates of Puccinia coronata f. sp. avenae, the causal agent of oat crown rust.</title>
        <authorList>
            <person name="Miller M.E."/>
            <person name="Zhang Y."/>
            <person name="Omidvar V."/>
            <person name="Sperschneider J."/>
            <person name="Schwessinger B."/>
            <person name="Raley C."/>
            <person name="Palmer J.M."/>
            <person name="Garnica D."/>
            <person name="Upadhyaya N."/>
            <person name="Rathjen J."/>
            <person name="Taylor J.M."/>
            <person name="Park R.F."/>
            <person name="Dodds P.N."/>
            <person name="Hirsch C.D."/>
            <person name="Kianian S.F."/>
            <person name="Figueroa M."/>
        </authorList>
    </citation>
    <scope>NUCLEOTIDE SEQUENCE [LARGE SCALE GENOMIC DNA]</scope>
    <source>
        <strain evidence="3">12NC29</strain>
        <strain evidence="1">12SD80</strain>
    </source>
</reference>
<keyword evidence="4" id="KW-1185">Reference proteome</keyword>
<evidence type="ECO:0000313" key="5">
    <source>
        <dbReference type="Proteomes" id="UP000235392"/>
    </source>
</evidence>
<name>A0A2N5RV88_9BASI</name>
<sequence length="179" mass="19094">MHTGTTRTKSPHVAWKRHAASLVPYRPQDAAVRVLASVSVTTVGLMVASTFLGGCASSGGPNRHGFGFGAWNPSGCVSFHVSAPTRAATANLPTLEPQQSPKLMASLPRLSRLMSSLPSLVAGWWPACREAQQGSTRVSVSQQAFASQLWTTRITDLFAIIQPLHRINPALEVHTGSLD</sequence>
<evidence type="ECO:0000313" key="2">
    <source>
        <dbReference type="EMBL" id="PLW39455.1"/>
    </source>
</evidence>